<evidence type="ECO:0000256" key="10">
    <source>
        <dbReference type="RuleBase" id="RU366041"/>
    </source>
</evidence>
<dbReference type="OrthoDB" id="10251508at2759"/>
<accession>A0A2K1ID68</accession>
<dbReference type="RefSeq" id="XP_024365654.1">
    <property type="nucleotide sequence ID" value="XM_024509886.2"/>
</dbReference>
<dbReference type="Gramene" id="Pp3c25_90V3.4">
    <property type="protein sequence ID" value="Pp3c25_90V3.4"/>
    <property type="gene ID" value="Pp3c25_90"/>
</dbReference>
<keyword evidence="14" id="KW-1185">Reference proteome</keyword>
<dbReference type="RefSeq" id="XP_024365651.1">
    <property type="nucleotide sequence ID" value="XM_024509883.2"/>
</dbReference>
<dbReference type="Gene3D" id="1.20.58.340">
    <property type="entry name" value="Magnesium transport protein CorA, transmembrane region"/>
    <property type="match status" value="1"/>
</dbReference>
<dbReference type="GO" id="GO:0015693">
    <property type="term" value="P:magnesium ion transport"/>
    <property type="evidence" value="ECO:0000318"/>
    <property type="project" value="GO_Central"/>
</dbReference>
<dbReference type="EnsemblPlants" id="Pp3c25_90V3.5">
    <property type="protein sequence ID" value="Pp3c25_90V3.5"/>
    <property type="gene ID" value="Pp3c25_90"/>
</dbReference>
<evidence type="ECO:0000256" key="5">
    <source>
        <dbReference type="ARBA" id="ARBA00022842"/>
    </source>
</evidence>
<evidence type="ECO:0000256" key="4">
    <source>
        <dbReference type="ARBA" id="ARBA00022692"/>
    </source>
</evidence>
<reference evidence="13" key="3">
    <citation type="submission" date="2020-12" db="UniProtKB">
        <authorList>
            <consortium name="EnsemblPlants"/>
        </authorList>
    </citation>
    <scope>IDENTIFICATION</scope>
</reference>
<dbReference type="RefSeq" id="XP_073387481.1">
    <property type="nucleotide sequence ID" value="XM_073531380.1"/>
</dbReference>
<reference evidence="12 14" key="1">
    <citation type="journal article" date="2008" name="Science">
        <title>The Physcomitrella genome reveals evolutionary insights into the conquest of land by plants.</title>
        <authorList>
            <person name="Rensing S."/>
            <person name="Lang D."/>
            <person name="Zimmer A."/>
            <person name="Terry A."/>
            <person name="Salamov A."/>
            <person name="Shapiro H."/>
            <person name="Nishiyama T."/>
            <person name="Perroud P.-F."/>
            <person name="Lindquist E."/>
            <person name="Kamisugi Y."/>
            <person name="Tanahashi T."/>
            <person name="Sakakibara K."/>
            <person name="Fujita T."/>
            <person name="Oishi K."/>
            <person name="Shin-I T."/>
            <person name="Kuroki Y."/>
            <person name="Toyoda A."/>
            <person name="Suzuki Y."/>
            <person name="Hashimoto A."/>
            <person name="Yamaguchi K."/>
            <person name="Sugano A."/>
            <person name="Kohara Y."/>
            <person name="Fujiyama A."/>
            <person name="Anterola A."/>
            <person name="Aoki S."/>
            <person name="Ashton N."/>
            <person name="Barbazuk W.B."/>
            <person name="Barker E."/>
            <person name="Bennetzen J."/>
            <person name="Bezanilla M."/>
            <person name="Blankenship R."/>
            <person name="Cho S.H."/>
            <person name="Dutcher S."/>
            <person name="Estelle M."/>
            <person name="Fawcett J.A."/>
            <person name="Gundlach H."/>
            <person name="Hanada K."/>
            <person name="Heyl A."/>
            <person name="Hicks K.A."/>
            <person name="Hugh J."/>
            <person name="Lohr M."/>
            <person name="Mayer K."/>
            <person name="Melkozernov A."/>
            <person name="Murata T."/>
            <person name="Nelson D."/>
            <person name="Pils B."/>
            <person name="Prigge M."/>
            <person name="Reiss B."/>
            <person name="Renner T."/>
            <person name="Rombauts S."/>
            <person name="Rushton P."/>
            <person name="Sanderfoot A."/>
            <person name="Schween G."/>
            <person name="Shiu S.-H."/>
            <person name="Stueber K."/>
            <person name="Theodoulou F.L."/>
            <person name="Tu H."/>
            <person name="Van de Peer Y."/>
            <person name="Verrier P.J."/>
            <person name="Waters E."/>
            <person name="Wood A."/>
            <person name="Yang L."/>
            <person name="Cove D."/>
            <person name="Cuming A."/>
            <person name="Hasebe M."/>
            <person name="Lucas S."/>
            <person name="Mishler D.B."/>
            <person name="Reski R."/>
            <person name="Grigoriev I."/>
            <person name="Quatrano R.S."/>
            <person name="Boore J.L."/>
        </authorList>
    </citation>
    <scope>NUCLEOTIDE SEQUENCE [LARGE SCALE GENOMIC DNA]</scope>
    <source>
        <strain evidence="13 14">cv. Gransden 2004</strain>
    </source>
</reference>
<evidence type="ECO:0000256" key="3">
    <source>
        <dbReference type="ARBA" id="ARBA00022448"/>
    </source>
</evidence>
<dbReference type="EnsemblPlants" id="Pp3c25_90V3.1">
    <property type="protein sequence ID" value="Pp3c25_90V3.1"/>
    <property type="gene ID" value="Pp3c25_90"/>
</dbReference>
<reference evidence="12 14" key="2">
    <citation type="journal article" date="2018" name="Plant J.">
        <title>The Physcomitrella patens chromosome-scale assembly reveals moss genome structure and evolution.</title>
        <authorList>
            <person name="Lang D."/>
            <person name="Ullrich K.K."/>
            <person name="Murat F."/>
            <person name="Fuchs J."/>
            <person name="Jenkins J."/>
            <person name="Haas F.B."/>
            <person name="Piednoel M."/>
            <person name="Gundlach H."/>
            <person name="Van Bel M."/>
            <person name="Meyberg R."/>
            <person name="Vives C."/>
            <person name="Morata J."/>
            <person name="Symeonidi A."/>
            <person name="Hiss M."/>
            <person name="Muchero W."/>
            <person name="Kamisugi Y."/>
            <person name="Saleh O."/>
            <person name="Blanc G."/>
            <person name="Decker E.L."/>
            <person name="van Gessel N."/>
            <person name="Grimwood J."/>
            <person name="Hayes R.D."/>
            <person name="Graham S.W."/>
            <person name="Gunter L.E."/>
            <person name="McDaniel S.F."/>
            <person name="Hoernstein S.N.W."/>
            <person name="Larsson A."/>
            <person name="Li F.W."/>
            <person name="Perroud P.F."/>
            <person name="Phillips J."/>
            <person name="Ranjan P."/>
            <person name="Rokshar D.S."/>
            <person name="Rothfels C.J."/>
            <person name="Schneider L."/>
            <person name="Shu S."/>
            <person name="Stevenson D.W."/>
            <person name="Thummler F."/>
            <person name="Tillich M."/>
            <person name="Villarreal Aguilar J.C."/>
            <person name="Widiez T."/>
            <person name="Wong G.K."/>
            <person name="Wymore A."/>
            <person name="Zhang Y."/>
            <person name="Zimmer A.D."/>
            <person name="Quatrano R.S."/>
            <person name="Mayer K.F.X."/>
            <person name="Goodstein D."/>
            <person name="Casacuberta J.M."/>
            <person name="Vandepoele K."/>
            <person name="Reski R."/>
            <person name="Cuming A.C."/>
            <person name="Tuskan G.A."/>
            <person name="Maumus F."/>
            <person name="Salse J."/>
            <person name="Schmutz J."/>
            <person name="Rensing S.A."/>
        </authorList>
    </citation>
    <scope>NUCLEOTIDE SEQUENCE [LARGE SCALE GENOMIC DNA]</scope>
    <source>
        <strain evidence="13 14">cv. Gransden 2004</strain>
    </source>
</reference>
<keyword evidence="6" id="KW-0809">Transit peptide</keyword>
<dbReference type="Gene3D" id="2.40.128.330">
    <property type="match status" value="1"/>
</dbReference>
<evidence type="ECO:0000256" key="7">
    <source>
        <dbReference type="ARBA" id="ARBA00022989"/>
    </source>
</evidence>
<evidence type="ECO:0000256" key="11">
    <source>
        <dbReference type="SAM" id="MobiDB-lite"/>
    </source>
</evidence>
<dbReference type="EnsemblPlants" id="Pp3c25_90V3.7">
    <property type="protein sequence ID" value="Pp3c25_90V3.7"/>
    <property type="gene ID" value="Pp3c25_90"/>
</dbReference>
<keyword evidence="3 10" id="KW-0813">Transport</keyword>
<evidence type="ECO:0000256" key="9">
    <source>
        <dbReference type="ARBA" id="ARBA00023136"/>
    </source>
</evidence>
<dbReference type="Gramene" id="Pp3c25_90V3.8">
    <property type="protein sequence ID" value="Pp3c25_90V3.8"/>
    <property type="gene ID" value="Pp3c25_90"/>
</dbReference>
<feature type="region of interest" description="Disordered" evidence="11">
    <location>
        <begin position="128"/>
        <end position="204"/>
    </location>
</feature>
<keyword evidence="4 10" id="KW-0812">Transmembrane</keyword>
<keyword evidence="8 10" id="KW-0406">Ion transport</keyword>
<dbReference type="EnsemblPlants" id="Pp3c25_90V3.6">
    <property type="protein sequence ID" value="Pp3c25_90V3.6"/>
    <property type="gene ID" value="Pp3c25_90"/>
</dbReference>
<dbReference type="Gramene" id="Pp3c25_90V3.2">
    <property type="protein sequence ID" value="Pp3c25_90V3.2"/>
    <property type="gene ID" value="Pp3c25_90"/>
</dbReference>
<dbReference type="RefSeq" id="XP_024365652.1">
    <property type="nucleotide sequence ID" value="XM_024509884.2"/>
</dbReference>
<dbReference type="Gramene" id="Pp3c25_90V3.6">
    <property type="protein sequence ID" value="Pp3c25_90V3.6"/>
    <property type="gene ID" value="Pp3c25_90"/>
</dbReference>
<dbReference type="EnsemblPlants" id="Pp3c25_90V3.3">
    <property type="protein sequence ID" value="Pp3c25_90V3.3"/>
    <property type="gene ID" value="Pp3c25_90"/>
</dbReference>
<keyword evidence="5 10" id="KW-0460">Magnesium</keyword>
<evidence type="ECO:0000256" key="8">
    <source>
        <dbReference type="ARBA" id="ARBA00023065"/>
    </source>
</evidence>
<dbReference type="RefSeq" id="XP_024365655.1">
    <property type="nucleotide sequence ID" value="XM_024509887.2"/>
</dbReference>
<dbReference type="GO" id="GO:0009941">
    <property type="term" value="C:chloroplast envelope"/>
    <property type="evidence" value="ECO:0000318"/>
    <property type="project" value="GO_Central"/>
</dbReference>
<feature type="transmembrane region" description="Helical" evidence="10">
    <location>
        <begin position="571"/>
        <end position="594"/>
    </location>
</feature>
<dbReference type="InterPro" id="IPR039204">
    <property type="entry name" value="MRS2-like"/>
</dbReference>
<dbReference type="RefSeq" id="XP_024365656.1">
    <property type="nucleotide sequence ID" value="XM_024509888.2"/>
</dbReference>
<dbReference type="Gramene" id="Pp3c25_90V3.9">
    <property type="protein sequence ID" value="Pp3c25_90V3.9"/>
    <property type="gene ID" value="Pp3c25_90"/>
</dbReference>
<dbReference type="CDD" id="cd12823">
    <property type="entry name" value="Mrs2_Mfm1p-like"/>
    <property type="match status" value="1"/>
</dbReference>
<protein>
    <recommendedName>
        <fullName evidence="10">Magnesium transporter</fullName>
    </recommendedName>
</protein>
<dbReference type="Gramene" id="Pp3c25_90V3.1">
    <property type="protein sequence ID" value="Pp3c25_90V3.1"/>
    <property type="gene ID" value="Pp3c25_90"/>
</dbReference>
<dbReference type="FunFam" id="2.40.128.330:FF:000004">
    <property type="entry name" value="Magnesium transporter MRS2-11, chloroplastic"/>
    <property type="match status" value="1"/>
</dbReference>
<comment type="subcellular location">
    <subcellularLocation>
        <location evidence="1 10">Membrane</location>
        <topology evidence="1 10">Multi-pass membrane protein</topology>
    </subcellularLocation>
</comment>
<dbReference type="EMBL" id="ABEU02000025">
    <property type="protein sequence ID" value="PNR27225.1"/>
    <property type="molecule type" value="Genomic_DNA"/>
</dbReference>
<feature type="transmembrane region" description="Helical" evidence="10">
    <location>
        <begin position="538"/>
        <end position="559"/>
    </location>
</feature>
<evidence type="ECO:0000313" key="13">
    <source>
        <dbReference type="EnsemblPlants" id="Pp3c25_90V3.1"/>
    </source>
</evidence>
<name>A0A2K1ID68_PHYPA</name>
<feature type="region of interest" description="Disordered" evidence="11">
    <location>
        <begin position="216"/>
        <end position="259"/>
    </location>
</feature>
<evidence type="ECO:0000256" key="2">
    <source>
        <dbReference type="ARBA" id="ARBA00007535"/>
    </source>
</evidence>
<dbReference type="GO" id="GO:0016020">
    <property type="term" value="C:membrane"/>
    <property type="evidence" value="ECO:0007669"/>
    <property type="project" value="UniProtKB-SubCell"/>
</dbReference>
<dbReference type="EnsemblPlants" id="Pp3c25_90V3.4">
    <property type="protein sequence ID" value="Pp3c25_90V3.4"/>
    <property type="gene ID" value="Pp3c25_90"/>
</dbReference>
<dbReference type="EnsemblPlants" id="Pp3c25_90V3.2">
    <property type="protein sequence ID" value="Pp3c25_90V3.2"/>
    <property type="gene ID" value="Pp3c25_90"/>
</dbReference>
<dbReference type="GeneID" id="112277487"/>
<dbReference type="Proteomes" id="UP000006727">
    <property type="component" value="Chromosome 25"/>
</dbReference>
<dbReference type="Gramene" id="Pp3c25_90V3.7">
    <property type="protein sequence ID" value="Pp3c25_90V3.7"/>
    <property type="gene ID" value="Pp3c25_90"/>
</dbReference>
<evidence type="ECO:0000313" key="12">
    <source>
        <dbReference type="EMBL" id="PNR27225.1"/>
    </source>
</evidence>
<organism evidence="12">
    <name type="scientific">Physcomitrium patens</name>
    <name type="common">Spreading-leaved earth moss</name>
    <name type="synonym">Physcomitrella patens</name>
    <dbReference type="NCBI Taxonomy" id="3218"/>
    <lineage>
        <taxon>Eukaryota</taxon>
        <taxon>Viridiplantae</taxon>
        <taxon>Streptophyta</taxon>
        <taxon>Embryophyta</taxon>
        <taxon>Bryophyta</taxon>
        <taxon>Bryophytina</taxon>
        <taxon>Bryopsida</taxon>
        <taxon>Funariidae</taxon>
        <taxon>Funariales</taxon>
        <taxon>Funariaceae</taxon>
        <taxon>Physcomitrium</taxon>
    </lineage>
</organism>
<dbReference type="PaxDb" id="3218-PP1S395_48V6.2"/>
<keyword evidence="9 10" id="KW-0472">Membrane</keyword>
<dbReference type="Pfam" id="PF22099">
    <property type="entry name" value="MRS2-like"/>
    <property type="match status" value="1"/>
</dbReference>
<keyword evidence="7 10" id="KW-1133">Transmembrane helix</keyword>
<feature type="compositionally biased region" description="Polar residues" evidence="11">
    <location>
        <begin position="176"/>
        <end position="204"/>
    </location>
</feature>
<dbReference type="EnsemblPlants" id="Pp3c25_90V3.9">
    <property type="protein sequence ID" value="Pp3c25_90V3.9"/>
    <property type="gene ID" value="Pp3c25_90"/>
</dbReference>
<gene>
    <name evidence="13" type="primary">LOC112277487</name>
    <name evidence="12" type="ORF">PHYPA_029377</name>
</gene>
<evidence type="ECO:0000256" key="6">
    <source>
        <dbReference type="ARBA" id="ARBA00022946"/>
    </source>
</evidence>
<comment type="function">
    <text evidence="10">Magnesium transporter that may mediate the influx of magnesium.</text>
</comment>
<dbReference type="PANTHER" id="PTHR13890:SF0">
    <property type="entry name" value="MAGNESIUM TRANSPORTER MRS2 HOMOLOG, MITOCHONDRIAL"/>
    <property type="match status" value="1"/>
</dbReference>
<dbReference type="PANTHER" id="PTHR13890">
    <property type="entry name" value="RNA SPLICING PROTEIN MRS2, MITOCHONDRIAL"/>
    <property type="match status" value="1"/>
</dbReference>
<dbReference type="Gramene" id="Pp3c25_90V3.3">
    <property type="protein sequence ID" value="Pp3c25_90V3.3"/>
    <property type="gene ID" value="Pp3c25_90"/>
</dbReference>
<feature type="compositionally biased region" description="Low complexity" evidence="11">
    <location>
        <begin position="246"/>
        <end position="259"/>
    </location>
</feature>
<evidence type="ECO:0000313" key="14">
    <source>
        <dbReference type="Proteomes" id="UP000006727"/>
    </source>
</evidence>
<dbReference type="Gramene" id="Pp3c25_90V3.10">
    <property type="protein sequence ID" value="Pp3c25_90V3.10"/>
    <property type="gene ID" value="Pp3c25_90"/>
</dbReference>
<dbReference type="AlphaFoldDB" id="A0A2K1ID68"/>
<feature type="compositionally biased region" description="Low complexity" evidence="11">
    <location>
        <begin position="130"/>
        <end position="141"/>
    </location>
</feature>
<dbReference type="EnsemblPlants" id="Pp3c25_90V3.10">
    <property type="protein sequence ID" value="Pp3c25_90V3.10"/>
    <property type="gene ID" value="Pp3c25_90"/>
</dbReference>
<comment type="similarity">
    <text evidence="2 10">Belongs to the CorA metal ion transporter (MIT) (TC 1.A.35.5) family.</text>
</comment>
<dbReference type="Gramene" id="Pp3c25_90V3.5">
    <property type="protein sequence ID" value="Pp3c25_90V3.5"/>
    <property type="gene ID" value="Pp3c25_90"/>
</dbReference>
<proteinExistence type="inferred from homology"/>
<evidence type="ECO:0000256" key="1">
    <source>
        <dbReference type="ARBA" id="ARBA00004141"/>
    </source>
</evidence>
<sequence>MLMGSTWNCSAGALHLPSAGIHAAVCQGSRQCGECEVRQPIIGLGEGHIFAYSSHSGKISTTIDCRLRSSVQNGGILASRRKIRKRSLNSQSDYGNSLGAFTVRDGICKLGCLNLGWSQRFTFSSIHAHNNNSSKNTSSESPRFDREEDADRDSSHVFQDLGKQTNAEDQFAGDQYQANMWNGGSNDGSATDNNGHYQKLSSTVSNASDLFREEKYTDDEEDTFGDSADNENGAGYESWSEESEPSSDNGSSGSVGSAADSLAIGGKEPVYQVLEIHPGGNVNQREVSRRQLLRSIAGLRLRDIRSVDPSLWVTNSAPAILVRDQAILLNLGSLRAIATSQNVLIFEHKSIGAEAFMAALLPRLRNSNGHGPIMPFELEVVEAALISRTQRLERMLMDVEPKVMALLKVLPIRYTADVLEELRLGKQALVELAAKAGALRQMLLEMLEHPEDIRKMTIMGRTCNIRKADGSIECVVDVDKKIAEDEEEEIEMLLEYYLQRCDSCHGQAEKLLDAAKEMEDSIGVNLSSRRLEVSRLELLLQVGTFCSALGALVAGIFGMNLKSYLEEHVRAFYYTTAGIVFGGIVLFIIMLRYLKSRRIL</sequence>
<dbReference type="EnsemblPlants" id="Pp3c25_90V3.8">
    <property type="protein sequence ID" value="Pp3c25_90V3.8"/>
    <property type="gene ID" value="Pp3c25_90"/>
</dbReference>
<dbReference type="GO" id="GO:0015095">
    <property type="term" value="F:magnesium ion transmembrane transporter activity"/>
    <property type="evidence" value="ECO:0000318"/>
    <property type="project" value="GO_Central"/>
</dbReference>